<name>A0A4Y8PRL3_9BACL</name>
<dbReference type="InterPro" id="IPR004358">
    <property type="entry name" value="Sig_transdc_His_kin-like_C"/>
</dbReference>
<evidence type="ECO:0000256" key="5">
    <source>
        <dbReference type="ARBA" id="ARBA00022777"/>
    </source>
</evidence>
<keyword evidence="7" id="KW-0902">Two-component regulatory system</keyword>
<dbReference type="OrthoDB" id="9813151at2"/>
<sequence>MSGRGVGLSAVRRTVEQYGGSIALDSSAGSGTTFTIRLPLR</sequence>
<dbReference type="SUPFAM" id="SSF55874">
    <property type="entry name" value="ATPase domain of HSP90 chaperone/DNA topoisomerase II/histidine kinase"/>
    <property type="match status" value="1"/>
</dbReference>
<evidence type="ECO:0000256" key="6">
    <source>
        <dbReference type="ARBA" id="ARBA00022840"/>
    </source>
</evidence>
<dbReference type="InterPro" id="IPR003594">
    <property type="entry name" value="HATPase_dom"/>
</dbReference>
<evidence type="ECO:0000256" key="7">
    <source>
        <dbReference type="ARBA" id="ARBA00023012"/>
    </source>
</evidence>
<dbReference type="PRINTS" id="PR00344">
    <property type="entry name" value="BCTRLSENSOR"/>
</dbReference>
<dbReference type="PROSITE" id="PS50109">
    <property type="entry name" value="HIS_KIN"/>
    <property type="match status" value="1"/>
</dbReference>
<organism evidence="9 10">
    <name type="scientific">Paenibacillus athensensis</name>
    <dbReference type="NCBI Taxonomy" id="1967502"/>
    <lineage>
        <taxon>Bacteria</taxon>
        <taxon>Bacillati</taxon>
        <taxon>Bacillota</taxon>
        <taxon>Bacilli</taxon>
        <taxon>Bacillales</taxon>
        <taxon>Paenibacillaceae</taxon>
        <taxon>Paenibacillus</taxon>
    </lineage>
</organism>
<evidence type="ECO:0000256" key="1">
    <source>
        <dbReference type="ARBA" id="ARBA00000085"/>
    </source>
</evidence>
<dbReference type="PANTHER" id="PTHR43395">
    <property type="entry name" value="SENSOR HISTIDINE KINASE CHEA"/>
    <property type="match status" value="1"/>
</dbReference>
<keyword evidence="3" id="KW-0808">Transferase</keyword>
<comment type="catalytic activity">
    <reaction evidence="1">
        <text>ATP + protein L-histidine = ADP + protein N-phospho-L-histidine.</text>
        <dbReference type="EC" id="2.7.13.3"/>
    </reaction>
</comment>
<dbReference type="EC" id="2.7.13.3" evidence="2"/>
<evidence type="ECO:0000256" key="3">
    <source>
        <dbReference type="ARBA" id="ARBA00022679"/>
    </source>
</evidence>
<keyword evidence="5" id="KW-0418">Kinase</keyword>
<evidence type="ECO:0000256" key="2">
    <source>
        <dbReference type="ARBA" id="ARBA00012438"/>
    </source>
</evidence>
<evidence type="ECO:0000313" key="10">
    <source>
        <dbReference type="Proteomes" id="UP000298246"/>
    </source>
</evidence>
<keyword evidence="6" id="KW-0067">ATP-binding</keyword>
<dbReference type="InterPro" id="IPR036890">
    <property type="entry name" value="HATPase_C_sf"/>
</dbReference>
<evidence type="ECO:0000256" key="4">
    <source>
        <dbReference type="ARBA" id="ARBA00022741"/>
    </source>
</evidence>
<dbReference type="Gene3D" id="3.30.565.10">
    <property type="entry name" value="Histidine kinase-like ATPase, C-terminal domain"/>
    <property type="match status" value="1"/>
</dbReference>
<comment type="caution">
    <text evidence="9">The sequence shown here is derived from an EMBL/GenBank/DDBJ whole genome shotgun (WGS) entry which is preliminary data.</text>
</comment>
<dbReference type="Pfam" id="PF02518">
    <property type="entry name" value="HATPase_c"/>
    <property type="match status" value="1"/>
</dbReference>
<keyword evidence="4" id="KW-0547">Nucleotide-binding</keyword>
<dbReference type="PANTHER" id="PTHR43395:SF10">
    <property type="entry name" value="CHEMOTAXIS PROTEIN CHEA"/>
    <property type="match status" value="1"/>
</dbReference>
<reference evidence="9 10" key="1">
    <citation type="submission" date="2017-03" db="EMBL/GenBank/DDBJ databases">
        <title>Isolation of Levoglucosan Utilizing Bacteria.</title>
        <authorList>
            <person name="Arya A.S."/>
        </authorList>
    </citation>
    <scope>NUCLEOTIDE SEQUENCE [LARGE SCALE GENOMIC DNA]</scope>
    <source>
        <strain evidence="9 10">MEC069</strain>
    </source>
</reference>
<dbReference type="InterPro" id="IPR005467">
    <property type="entry name" value="His_kinase_dom"/>
</dbReference>
<dbReference type="AlphaFoldDB" id="A0A4Y8PRL3"/>
<dbReference type="GO" id="GO:0000160">
    <property type="term" value="P:phosphorelay signal transduction system"/>
    <property type="evidence" value="ECO:0007669"/>
    <property type="project" value="UniProtKB-KW"/>
</dbReference>
<gene>
    <name evidence="9" type="ORF">B5M42_23470</name>
</gene>
<evidence type="ECO:0000259" key="8">
    <source>
        <dbReference type="PROSITE" id="PS50109"/>
    </source>
</evidence>
<keyword evidence="10" id="KW-1185">Reference proteome</keyword>
<protein>
    <recommendedName>
        <fullName evidence="2">histidine kinase</fullName>
        <ecNumber evidence="2">2.7.13.3</ecNumber>
    </recommendedName>
</protein>
<evidence type="ECO:0000313" key="9">
    <source>
        <dbReference type="EMBL" id="TFE83209.1"/>
    </source>
</evidence>
<proteinExistence type="predicted"/>
<dbReference type="EMBL" id="MYFO01000054">
    <property type="protein sequence ID" value="TFE83209.1"/>
    <property type="molecule type" value="Genomic_DNA"/>
</dbReference>
<dbReference type="Proteomes" id="UP000298246">
    <property type="component" value="Unassembled WGS sequence"/>
</dbReference>
<dbReference type="GO" id="GO:0005524">
    <property type="term" value="F:ATP binding"/>
    <property type="evidence" value="ECO:0007669"/>
    <property type="project" value="UniProtKB-KW"/>
</dbReference>
<dbReference type="GO" id="GO:0004673">
    <property type="term" value="F:protein histidine kinase activity"/>
    <property type="evidence" value="ECO:0007669"/>
    <property type="project" value="UniProtKB-EC"/>
</dbReference>
<accession>A0A4Y8PRL3</accession>
<dbReference type="InterPro" id="IPR051315">
    <property type="entry name" value="Bact_Chemotaxis_CheA"/>
</dbReference>
<feature type="domain" description="Histidine kinase" evidence="8">
    <location>
        <begin position="1"/>
        <end position="41"/>
    </location>
</feature>